<dbReference type="Pfam" id="PF04775">
    <property type="entry name" value="Bile_Hydr_Trans"/>
    <property type="match status" value="1"/>
</dbReference>
<dbReference type="GO" id="GO:0006637">
    <property type="term" value="P:acyl-CoA metabolic process"/>
    <property type="evidence" value="ECO:0007669"/>
    <property type="project" value="InterPro"/>
</dbReference>
<evidence type="ECO:0000259" key="4">
    <source>
        <dbReference type="Pfam" id="PF08840"/>
    </source>
</evidence>
<evidence type="ECO:0000256" key="2">
    <source>
        <dbReference type="PIRSR" id="PIRSR016521-1"/>
    </source>
</evidence>
<dbReference type="InterPro" id="IPR006862">
    <property type="entry name" value="Thio_Ohase/aa_AcTrfase"/>
</dbReference>
<keyword evidence="5" id="KW-0378">Hydrolase</keyword>
<dbReference type="RefSeq" id="WP_277520746.1">
    <property type="nucleotide sequence ID" value="NZ_JAMQOT010000002.1"/>
</dbReference>
<evidence type="ECO:0000313" key="5">
    <source>
        <dbReference type="EMBL" id="MDF9745267.1"/>
    </source>
</evidence>
<dbReference type="AlphaFoldDB" id="A0A9Q4L0E1"/>
<dbReference type="Proteomes" id="UP001154061">
    <property type="component" value="Unassembled WGS sequence"/>
</dbReference>
<proteinExistence type="inferred from homology"/>
<dbReference type="InterPro" id="IPR016662">
    <property type="entry name" value="Acyl-CoA_thioEstase_long-chain"/>
</dbReference>
<accession>A0A9Q4L0E1</accession>
<protein>
    <submittedName>
        <fullName evidence="5">Alpha/beta fold hydrolase</fullName>
    </submittedName>
</protein>
<evidence type="ECO:0000313" key="6">
    <source>
        <dbReference type="Proteomes" id="UP001154061"/>
    </source>
</evidence>
<feature type="domain" description="BAAT/Acyl-CoA thioester hydrolase C-terminal" evidence="4">
    <location>
        <begin position="236"/>
        <end position="446"/>
    </location>
</feature>
<dbReference type="PANTHER" id="PTHR10824">
    <property type="entry name" value="ACYL-COENZYME A THIOESTERASE-RELATED"/>
    <property type="match status" value="1"/>
</dbReference>
<evidence type="ECO:0000256" key="1">
    <source>
        <dbReference type="ARBA" id="ARBA00006538"/>
    </source>
</evidence>
<sequence length="448" mass="47846">MSNRNYAGAKISRRRALEALGTGITASVGGCMETVQTDDPELTFHHPDSVPIDESFTLEIEGLPTGTVEIAATAEDRRSVSWSASVTYEVTDGTIDLDADAPTAGDYDVADTMRLIQRMEPANGGSSIYVSPSEEQLSVEVIADGDVVGSTTITRPFSSPYVSSSVVDDGRLAGRVFKPTGTDPTPAVVVLHGSGGEPWLGMAQLLAANGFVALALQYFGTEGVPEELVEVPAEIVDEAATWLLERDRVTGSRVGLIGSSRGGELALLAGSQFDSIGAVVGISASGVAWQGYSETDSAPRSTWTLDGEPVSYVPQVDDPSVWDQQRPYEHEPGFAASLEAASEDRIDEATIPVEKTDAPVLLVSGGDDRLWNAAELSSLAIDRLEARDFEHEYDHLIFEDAGHAIHYPYVPTANRAESEQYVMGGTPAGYAEADAEYWPRALETLRQS</sequence>
<feature type="active site" description="Charge relay system" evidence="2">
    <location>
        <position position="403"/>
    </location>
</feature>
<dbReference type="InterPro" id="IPR029058">
    <property type="entry name" value="AB_hydrolase_fold"/>
</dbReference>
<dbReference type="Pfam" id="PF08840">
    <property type="entry name" value="BAAT_C"/>
    <property type="match status" value="1"/>
</dbReference>
<dbReference type="PROSITE" id="PS51257">
    <property type="entry name" value="PROKAR_LIPOPROTEIN"/>
    <property type="match status" value="1"/>
</dbReference>
<dbReference type="InterPro" id="IPR014940">
    <property type="entry name" value="BAAT_C"/>
</dbReference>
<dbReference type="InterPro" id="IPR042490">
    <property type="entry name" value="Thio_Ohase/BAAT_N"/>
</dbReference>
<reference evidence="5" key="1">
    <citation type="submission" date="2022-06" db="EMBL/GenBank/DDBJ databases">
        <title>Natrinema sp. a new haloarchaeum isolate from saline soil.</title>
        <authorList>
            <person name="Strakova D."/>
            <person name="Galisteo C."/>
            <person name="Sanchez-Porro C."/>
            <person name="Ventosa A."/>
        </authorList>
    </citation>
    <scope>NUCLEOTIDE SEQUENCE</scope>
    <source>
        <strain evidence="5">S1CR25-10</strain>
    </source>
</reference>
<feature type="active site" description="Charge relay system" evidence="2">
    <location>
        <position position="260"/>
    </location>
</feature>
<keyword evidence="6" id="KW-1185">Reference proteome</keyword>
<name>A0A9Q4L0E1_9EURY</name>
<dbReference type="EMBL" id="JAMQOT010000002">
    <property type="protein sequence ID" value="MDF9745267.1"/>
    <property type="molecule type" value="Genomic_DNA"/>
</dbReference>
<evidence type="ECO:0000259" key="3">
    <source>
        <dbReference type="Pfam" id="PF04775"/>
    </source>
</evidence>
<comment type="caution">
    <text evidence="5">The sequence shown here is derived from an EMBL/GenBank/DDBJ whole genome shotgun (WGS) entry which is preliminary data.</text>
</comment>
<feature type="domain" description="Acyl-CoA thioester hydrolase/bile acid-CoA amino acid N-acetyltransferase" evidence="3">
    <location>
        <begin position="53"/>
        <end position="167"/>
    </location>
</feature>
<dbReference type="GO" id="GO:0047617">
    <property type="term" value="F:fatty acyl-CoA hydrolase activity"/>
    <property type="evidence" value="ECO:0007669"/>
    <property type="project" value="TreeGrafter"/>
</dbReference>
<feature type="active site" description="Charge relay system" evidence="2">
    <location>
        <position position="368"/>
    </location>
</feature>
<comment type="similarity">
    <text evidence="1">Belongs to the C/M/P thioester hydrolase family.</text>
</comment>
<dbReference type="SUPFAM" id="SSF53474">
    <property type="entry name" value="alpha/beta-Hydrolases"/>
    <property type="match status" value="1"/>
</dbReference>
<dbReference type="PIRSF" id="PIRSF016521">
    <property type="entry name" value="Acyl-CoA_hydro"/>
    <property type="match status" value="1"/>
</dbReference>
<dbReference type="Gene3D" id="2.60.40.2240">
    <property type="entry name" value="Acyl-CoA thioester hydrolase/BAAT N-terminal domain"/>
    <property type="match status" value="1"/>
</dbReference>
<organism evidence="5 6">
    <name type="scientific">Natrinema salsiterrestre</name>
    <dbReference type="NCBI Taxonomy" id="2950540"/>
    <lineage>
        <taxon>Archaea</taxon>
        <taxon>Methanobacteriati</taxon>
        <taxon>Methanobacteriota</taxon>
        <taxon>Stenosarchaea group</taxon>
        <taxon>Halobacteria</taxon>
        <taxon>Halobacteriales</taxon>
        <taxon>Natrialbaceae</taxon>
        <taxon>Natrinema</taxon>
    </lineage>
</organism>
<dbReference type="Gene3D" id="3.40.50.1820">
    <property type="entry name" value="alpha/beta hydrolase"/>
    <property type="match status" value="1"/>
</dbReference>
<dbReference type="GO" id="GO:0006631">
    <property type="term" value="P:fatty acid metabolic process"/>
    <property type="evidence" value="ECO:0007669"/>
    <property type="project" value="TreeGrafter"/>
</dbReference>
<dbReference type="PANTHER" id="PTHR10824:SF4">
    <property type="entry name" value="ACYL-COENZYME A THIOESTERASE 1-LIKE"/>
    <property type="match status" value="1"/>
</dbReference>
<gene>
    <name evidence="5" type="ORF">NDI89_06665</name>
</gene>